<dbReference type="EMBL" id="LJSK01000133">
    <property type="protein sequence ID" value="KPI86385.1"/>
    <property type="molecule type" value="Genomic_DNA"/>
</dbReference>
<gene>
    <name evidence="3" type="ORF">ABL78_4536</name>
</gene>
<evidence type="ECO:0000313" key="3">
    <source>
        <dbReference type="EMBL" id="KPI86385.1"/>
    </source>
</evidence>
<proteinExistence type="predicted"/>
<protein>
    <submittedName>
        <fullName evidence="3">Uncharacterized protein</fullName>
    </submittedName>
</protein>
<evidence type="ECO:0000256" key="1">
    <source>
        <dbReference type="SAM" id="MobiDB-lite"/>
    </source>
</evidence>
<keyword evidence="2" id="KW-0812">Transmembrane</keyword>
<feature type="transmembrane region" description="Helical" evidence="2">
    <location>
        <begin position="55"/>
        <end position="75"/>
    </location>
</feature>
<keyword evidence="2" id="KW-1133">Transmembrane helix</keyword>
<dbReference type="Proteomes" id="UP000038009">
    <property type="component" value="Unassembled WGS sequence"/>
</dbReference>
<feature type="region of interest" description="Disordered" evidence="1">
    <location>
        <begin position="1"/>
        <end position="48"/>
    </location>
</feature>
<evidence type="ECO:0000313" key="4">
    <source>
        <dbReference type="Proteomes" id="UP000038009"/>
    </source>
</evidence>
<keyword evidence="2" id="KW-0472">Membrane</keyword>
<name>A0A0N1I689_LEPSE</name>
<organism evidence="3 4">
    <name type="scientific">Leptomonas seymouri</name>
    <dbReference type="NCBI Taxonomy" id="5684"/>
    <lineage>
        <taxon>Eukaryota</taxon>
        <taxon>Discoba</taxon>
        <taxon>Euglenozoa</taxon>
        <taxon>Kinetoplastea</taxon>
        <taxon>Metakinetoplastina</taxon>
        <taxon>Trypanosomatida</taxon>
        <taxon>Trypanosomatidae</taxon>
        <taxon>Leishmaniinae</taxon>
        <taxon>Leptomonas</taxon>
    </lineage>
</organism>
<dbReference type="AlphaFoldDB" id="A0A0N1I689"/>
<reference evidence="3 4" key="1">
    <citation type="journal article" date="2015" name="PLoS Pathog.">
        <title>Leptomonas seymouri: Adaptations to the Dixenous Life Cycle Analyzed by Genome Sequencing, Transcriptome Profiling and Co-infection with Leishmania donovani.</title>
        <authorList>
            <person name="Kraeva N."/>
            <person name="Butenko A."/>
            <person name="Hlavacova J."/>
            <person name="Kostygov A."/>
            <person name="Myskova J."/>
            <person name="Grybchuk D."/>
            <person name="Lestinova T."/>
            <person name="Votypka J."/>
            <person name="Volf P."/>
            <person name="Opperdoes F."/>
            <person name="Flegontov P."/>
            <person name="Lukes J."/>
            <person name="Yurchenko V."/>
        </authorList>
    </citation>
    <scope>NUCLEOTIDE SEQUENCE [LARGE SCALE GENOMIC DNA]</scope>
    <source>
        <strain evidence="3 4">ATCC 30220</strain>
    </source>
</reference>
<sequence>MELEGIVTGRNDTDVPCGALSPQLDSRGGFPAQPLPTSPQLGTPVQLRDGHGSSLWTAGVAVPFAFMCACATHVLRWMSVGLRDTPIA</sequence>
<keyword evidence="4" id="KW-1185">Reference proteome</keyword>
<dbReference type="VEuPathDB" id="TriTrypDB:Lsey_0133_0010"/>
<evidence type="ECO:0000256" key="2">
    <source>
        <dbReference type="SAM" id="Phobius"/>
    </source>
</evidence>
<comment type="caution">
    <text evidence="3">The sequence shown here is derived from an EMBL/GenBank/DDBJ whole genome shotgun (WGS) entry which is preliminary data.</text>
</comment>
<accession>A0A0N1I689</accession>